<evidence type="ECO:0000256" key="6">
    <source>
        <dbReference type="ARBA" id="ARBA00023242"/>
    </source>
</evidence>
<dbReference type="AlphaFoldDB" id="A0A229XPE7"/>
<gene>
    <name evidence="11" type="ORF">CFD26_107970</name>
</gene>
<proteinExistence type="inferred from homology"/>
<dbReference type="SMART" id="SM00426">
    <property type="entry name" value="TEA"/>
    <property type="match status" value="1"/>
</dbReference>
<feature type="compositionally biased region" description="Polar residues" evidence="9">
    <location>
        <begin position="717"/>
        <end position="730"/>
    </location>
</feature>
<keyword evidence="7" id="KW-0183">Conidiation</keyword>
<feature type="DNA-binding region" description="TEA" evidence="8">
    <location>
        <begin position="130"/>
        <end position="204"/>
    </location>
</feature>
<dbReference type="PANTHER" id="PTHR11834:SF0">
    <property type="entry name" value="PROTEIN SCALLOPED"/>
    <property type="match status" value="1"/>
</dbReference>
<dbReference type="PRINTS" id="PR00065">
    <property type="entry name" value="TEADOMAIN"/>
</dbReference>
<reference evidence="11 12" key="1">
    <citation type="submission" date="2018-08" db="EMBL/GenBank/DDBJ databases">
        <title>Draft genome sequences of two Aspergillus turcosus clinical strains isolated from bronchoalveolar lavage fluid: one azole-susceptible and the other azole-resistant.</title>
        <authorList>
            <person name="Parent-Michaud M."/>
            <person name="Dufresne P.J."/>
            <person name="Fournier E."/>
            <person name="Martineau C."/>
            <person name="Moreira S."/>
            <person name="Perkins V."/>
            <person name="De Repentigny L."/>
            <person name="Dufresne S.F."/>
        </authorList>
    </citation>
    <scope>NUCLEOTIDE SEQUENCE [LARGE SCALE GENOMIC DNA]</scope>
    <source>
        <strain evidence="11">HMR AF 1038</strain>
    </source>
</reference>
<dbReference type="GO" id="GO:0048315">
    <property type="term" value="P:conidium formation"/>
    <property type="evidence" value="ECO:0007669"/>
    <property type="project" value="UniProtKB-KW"/>
</dbReference>
<organism evidence="11 12">
    <name type="scientific">Aspergillus turcosus</name>
    <dbReference type="NCBI Taxonomy" id="1245748"/>
    <lineage>
        <taxon>Eukaryota</taxon>
        <taxon>Fungi</taxon>
        <taxon>Dikarya</taxon>
        <taxon>Ascomycota</taxon>
        <taxon>Pezizomycotina</taxon>
        <taxon>Eurotiomycetes</taxon>
        <taxon>Eurotiomycetidae</taxon>
        <taxon>Eurotiales</taxon>
        <taxon>Aspergillaceae</taxon>
        <taxon>Aspergillus</taxon>
        <taxon>Aspergillus subgen. Fumigati</taxon>
    </lineage>
</organism>
<feature type="region of interest" description="Disordered" evidence="9">
    <location>
        <begin position="692"/>
        <end position="798"/>
    </location>
</feature>
<evidence type="ECO:0000256" key="1">
    <source>
        <dbReference type="ARBA" id="ARBA00004123"/>
    </source>
</evidence>
<feature type="domain" description="TEA" evidence="10">
    <location>
        <begin position="130"/>
        <end position="204"/>
    </location>
</feature>
<comment type="similarity">
    <text evidence="2">Belongs to the TEC1 family.</text>
</comment>
<dbReference type="PANTHER" id="PTHR11834">
    <property type="entry name" value="TRANSCRIPTIONAL ENHANCER FACTOR TEF RELATED"/>
    <property type="match status" value="1"/>
</dbReference>
<sequence>MATDWQPECIAPQHQSSLENIGHHTDRALQNTSGNVQSYSDAIVHGGLTGRDDHLQHLAYKYSHAPVHPQPMPTATSLHPHHILNARIQAKKLRRVQSVGPNHAGARRGRSYLKSQKYLEYRARPRRDTGKDGEPVWSDELEDAFQQALEANPPMGRRKWSERGKSYGRNELIAEYIYKMTGKKRTRKQVSSHLQVLDSFLKGDPDWERLVREQPADRSSNQHQSVGPKWRTSLDHPLPSHYGGHIHAAYHDHLRPVQPYVGELPPPHFTLGSNLHERNTDTIHGFNFDMWVSAPQQANQVDKAFHVYTRLQGDQYHPVAPPMPLENVRDWRTTFPHLNSVMEELNGPLDCEIILLEASLKLMNDFPPPGSKLGIQLDIDFAPPGMTDATVLSQMDNWTCSTYMYEDGHRLSEAYHNLARPLSTKVKPPFESSWWAKLFTELTQDRQMAEKSGQHQNADDHIRQFFRSLSAVQEIRAIPQNSRRVSHQGSGQPSDNSRRMAILLWKFRQTRPEEVGLTTWRKLIPPPDRTIMNSPKPATGIDLPPLSLDSILLKPQPPNVYQAPQAHDMLHHTGTSQPHWPLYPPPHENMPNMYHPTGSFDFLNSVTKPEDGLQDRTAVASILDSFSGMPPQETSQPSSLNVSSGGPVMLNVHDMSLSHHNLAGYTLSHDNQYVPSQQHGVNVHDSSSVLSNIFGSGSQSMDEIGHSQSAWGPPIPSTTIPGDVGSNNYTHLPYHHHGHQTPASRESHPPNGFEGLMGPDDLMDKIVGSMPDDPGMNGAGPDHASAAYTDTNAAEAVQ</sequence>
<evidence type="ECO:0000256" key="7">
    <source>
        <dbReference type="ARBA" id="ARBA00023321"/>
    </source>
</evidence>
<dbReference type="InterPro" id="IPR038096">
    <property type="entry name" value="TEA/ATTS_sf"/>
</dbReference>
<evidence type="ECO:0000259" key="10">
    <source>
        <dbReference type="PROSITE" id="PS51088"/>
    </source>
</evidence>
<dbReference type="Proteomes" id="UP000215289">
    <property type="component" value="Unassembled WGS sequence"/>
</dbReference>
<comment type="caution">
    <text evidence="11">The sequence shown here is derived from an EMBL/GenBank/DDBJ whole genome shotgun (WGS) entry which is preliminary data.</text>
</comment>
<evidence type="ECO:0000256" key="4">
    <source>
        <dbReference type="ARBA" id="ARBA00023159"/>
    </source>
</evidence>
<dbReference type="PROSITE" id="PS51088">
    <property type="entry name" value="TEA_2"/>
    <property type="match status" value="1"/>
</dbReference>
<dbReference type="InterPro" id="IPR000818">
    <property type="entry name" value="TEA/ATTS_dom"/>
</dbReference>
<dbReference type="OrthoDB" id="10006572at2759"/>
<keyword evidence="3" id="KW-0805">Transcription regulation</keyword>
<dbReference type="PROSITE" id="PS00554">
    <property type="entry name" value="TEA_1"/>
    <property type="match status" value="1"/>
</dbReference>
<feature type="region of interest" description="Disordered" evidence="9">
    <location>
        <begin position="477"/>
        <end position="496"/>
    </location>
</feature>
<keyword evidence="7" id="KW-0749">Sporulation</keyword>
<protein>
    <recommendedName>
        <fullName evidence="10">TEA domain-containing protein</fullName>
    </recommendedName>
</protein>
<dbReference type="GO" id="GO:0005667">
    <property type="term" value="C:transcription regulator complex"/>
    <property type="evidence" value="ECO:0007669"/>
    <property type="project" value="TreeGrafter"/>
</dbReference>
<keyword evidence="5" id="KW-0804">Transcription</keyword>
<evidence type="ECO:0000256" key="2">
    <source>
        <dbReference type="ARBA" id="ARBA00008421"/>
    </source>
</evidence>
<accession>A0A229XPE7</accession>
<dbReference type="Gene3D" id="6.10.20.40">
    <property type="entry name" value="TEA/ATTS domain"/>
    <property type="match status" value="1"/>
</dbReference>
<keyword evidence="4" id="KW-0010">Activator</keyword>
<feature type="compositionally biased region" description="Polar residues" evidence="9">
    <location>
        <begin position="692"/>
        <end position="710"/>
    </location>
</feature>
<dbReference type="GO" id="GO:0005634">
    <property type="term" value="C:nucleus"/>
    <property type="evidence" value="ECO:0007669"/>
    <property type="project" value="UniProtKB-SubCell"/>
</dbReference>
<dbReference type="Pfam" id="PF01285">
    <property type="entry name" value="TEA"/>
    <property type="match status" value="1"/>
</dbReference>
<dbReference type="GO" id="GO:0000978">
    <property type="term" value="F:RNA polymerase II cis-regulatory region sequence-specific DNA binding"/>
    <property type="evidence" value="ECO:0007669"/>
    <property type="project" value="TreeGrafter"/>
</dbReference>
<evidence type="ECO:0000256" key="3">
    <source>
        <dbReference type="ARBA" id="ARBA00023015"/>
    </source>
</evidence>
<keyword evidence="12" id="KW-1185">Reference proteome</keyword>
<evidence type="ECO:0000256" key="8">
    <source>
        <dbReference type="PROSITE-ProRule" id="PRU00505"/>
    </source>
</evidence>
<comment type="subcellular location">
    <subcellularLocation>
        <location evidence="1">Nucleus</location>
    </subcellularLocation>
</comment>
<dbReference type="GO" id="GO:0000981">
    <property type="term" value="F:DNA-binding transcription factor activity, RNA polymerase II-specific"/>
    <property type="evidence" value="ECO:0007669"/>
    <property type="project" value="TreeGrafter"/>
</dbReference>
<evidence type="ECO:0000313" key="12">
    <source>
        <dbReference type="Proteomes" id="UP000215289"/>
    </source>
</evidence>
<name>A0A229XPE7_9EURO</name>
<feature type="compositionally biased region" description="Polar residues" evidence="9">
    <location>
        <begin position="479"/>
        <end position="495"/>
    </location>
</feature>
<evidence type="ECO:0000313" key="11">
    <source>
        <dbReference type="EMBL" id="RLL99737.1"/>
    </source>
</evidence>
<dbReference type="STRING" id="1245748.A0A229XPE7"/>
<evidence type="ECO:0000256" key="9">
    <source>
        <dbReference type="SAM" id="MobiDB-lite"/>
    </source>
</evidence>
<dbReference type="InterPro" id="IPR050937">
    <property type="entry name" value="TEC1_TEAD_TF"/>
</dbReference>
<evidence type="ECO:0000256" key="5">
    <source>
        <dbReference type="ARBA" id="ARBA00023163"/>
    </source>
</evidence>
<keyword evidence="6" id="KW-0539">Nucleus</keyword>
<dbReference type="EMBL" id="NIDN02000026">
    <property type="protein sequence ID" value="RLL99737.1"/>
    <property type="molecule type" value="Genomic_DNA"/>
</dbReference>